<reference evidence="8 9" key="1">
    <citation type="submission" date="2018-10" db="EMBL/GenBank/DDBJ databases">
        <title>Genomic Encyclopedia of Archaeal and Bacterial Type Strains, Phase II (KMG-II): from individual species to whole genera.</title>
        <authorList>
            <person name="Goeker M."/>
        </authorList>
    </citation>
    <scope>NUCLEOTIDE SEQUENCE [LARGE SCALE GENOMIC DNA]</scope>
    <source>
        <strain evidence="9">ATCC 35512 / DSM 2944 / CIP 106514 / LMD 82.5 / NBRC 102493 / NCCB 82005 / GB17</strain>
        <strain evidence="8">DSM 2944</strain>
    </source>
</reference>
<dbReference type="SUPFAM" id="SSF55031">
    <property type="entry name" value="Bacterial exopeptidase dimerisation domain"/>
    <property type="match status" value="1"/>
</dbReference>
<dbReference type="EMBL" id="RBLI01000001">
    <property type="protein sequence ID" value="RKS51958.1"/>
    <property type="molecule type" value="Genomic_DNA"/>
</dbReference>
<evidence type="ECO:0000313" key="10">
    <source>
        <dbReference type="Proteomes" id="UP000326453"/>
    </source>
</evidence>
<name>A0AAE6NW96_PARPN</name>
<keyword evidence="2" id="KW-0479">Metal-binding</keyword>
<keyword evidence="4" id="KW-0862">Zinc</keyword>
<dbReference type="PROSITE" id="PS00758">
    <property type="entry name" value="ARGE_DAPE_CPG2_1"/>
    <property type="match status" value="1"/>
</dbReference>
<feature type="active site" evidence="5">
    <location>
        <position position="78"/>
    </location>
</feature>
<dbReference type="Pfam" id="PF01546">
    <property type="entry name" value="Peptidase_M20"/>
    <property type="match status" value="1"/>
</dbReference>
<dbReference type="PANTHER" id="PTHR43808">
    <property type="entry name" value="ACETYLORNITHINE DEACETYLASE"/>
    <property type="match status" value="1"/>
</dbReference>
<keyword evidence="9" id="KW-1185">Reference proteome</keyword>
<dbReference type="Gene3D" id="3.30.70.360">
    <property type="match status" value="1"/>
</dbReference>
<evidence type="ECO:0000256" key="4">
    <source>
        <dbReference type="ARBA" id="ARBA00022833"/>
    </source>
</evidence>
<dbReference type="InterPro" id="IPR036264">
    <property type="entry name" value="Bact_exopeptidase_dim_dom"/>
</dbReference>
<dbReference type="GO" id="GO:0046872">
    <property type="term" value="F:metal ion binding"/>
    <property type="evidence" value="ECO:0007669"/>
    <property type="project" value="UniProtKB-KW"/>
</dbReference>
<protein>
    <submittedName>
        <fullName evidence="8">Glutamate carboxypeptidase</fullName>
    </submittedName>
    <submittedName>
        <fullName evidence="7">M20 family metallopeptidase</fullName>
    </submittedName>
</protein>
<dbReference type="InterPro" id="IPR001261">
    <property type="entry name" value="ArgE/DapE_CS"/>
</dbReference>
<evidence type="ECO:0000256" key="1">
    <source>
        <dbReference type="ARBA" id="ARBA00001947"/>
    </source>
</evidence>
<organism evidence="7 10">
    <name type="scientific">Paracoccus pantotrophus</name>
    <name type="common">Thiosphaera pantotropha</name>
    <dbReference type="NCBI Taxonomy" id="82367"/>
    <lineage>
        <taxon>Bacteria</taxon>
        <taxon>Pseudomonadati</taxon>
        <taxon>Pseudomonadota</taxon>
        <taxon>Alphaproteobacteria</taxon>
        <taxon>Rhodobacterales</taxon>
        <taxon>Paracoccaceae</taxon>
        <taxon>Paracoccus</taxon>
    </lineage>
</organism>
<dbReference type="InterPro" id="IPR011650">
    <property type="entry name" value="Peptidase_M20_dimer"/>
</dbReference>
<evidence type="ECO:0000313" key="7">
    <source>
        <dbReference type="EMBL" id="QFG37584.1"/>
    </source>
</evidence>
<dbReference type="PIRSF" id="PIRSF037238">
    <property type="entry name" value="Carboxypeptidase_G2"/>
    <property type="match status" value="1"/>
</dbReference>
<feature type="active site" description="Proton acceptor" evidence="5">
    <location>
        <position position="136"/>
    </location>
</feature>
<dbReference type="GeneID" id="51372058"/>
<comment type="cofactor">
    <cofactor evidence="1">
        <name>Zn(2+)</name>
        <dbReference type="ChEBI" id="CHEBI:29105"/>
    </cofactor>
</comment>
<gene>
    <name evidence="8" type="ORF">BDE18_1244</name>
    <name evidence="7" type="ORF">ESD82_15830</name>
</gene>
<dbReference type="Pfam" id="PF07687">
    <property type="entry name" value="M20_dimer"/>
    <property type="match status" value="1"/>
</dbReference>
<feature type="domain" description="Peptidase M20 dimerisation" evidence="6">
    <location>
        <begin position="172"/>
        <end position="261"/>
    </location>
</feature>
<dbReference type="InterPro" id="IPR017150">
    <property type="entry name" value="Pept_M20_glutamate_carboxypep"/>
</dbReference>
<dbReference type="EMBL" id="CP044426">
    <property type="protein sequence ID" value="QFG37584.1"/>
    <property type="molecule type" value="Genomic_DNA"/>
</dbReference>
<dbReference type="InterPro" id="IPR050072">
    <property type="entry name" value="Peptidase_M20A"/>
</dbReference>
<keyword evidence="8" id="KW-0645">Protease</keyword>
<dbReference type="AlphaFoldDB" id="A0AAE6NW96"/>
<dbReference type="Proteomes" id="UP000326453">
    <property type="component" value="Chromosome 1"/>
</dbReference>
<proteinExistence type="predicted"/>
<dbReference type="CDD" id="cd03885">
    <property type="entry name" value="M20_CPDG2"/>
    <property type="match status" value="1"/>
</dbReference>
<dbReference type="SUPFAM" id="SSF53187">
    <property type="entry name" value="Zn-dependent exopeptidases"/>
    <property type="match status" value="1"/>
</dbReference>
<evidence type="ECO:0000259" key="6">
    <source>
        <dbReference type="Pfam" id="PF07687"/>
    </source>
</evidence>
<keyword evidence="8" id="KW-0121">Carboxypeptidase</keyword>
<evidence type="ECO:0000256" key="3">
    <source>
        <dbReference type="ARBA" id="ARBA00022801"/>
    </source>
</evidence>
<dbReference type="GO" id="GO:0004180">
    <property type="term" value="F:carboxypeptidase activity"/>
    <property type="evidence" value="ECO:0007669"/>
    <property type="project" value="UniProtKB-KW"/>
</dbReference>
<reference evidence="7 10" key="2">
    <citation type="submission" date="2019-01" db="EMBL/GenBank/DDBJ databases">
        <title>Complete Genome Sequence and Annotation of the Paracoccus pantotrophus type strain DSM 2944.</title>
        <authorList>
            <person name="Bockwoldt J.A."/>
            <person name="Zimmermann M."/>
            <person name="Tiso T."/>
            <person name="Blank L.M."/>
        </authorList>
    </citation>
    <scope>NUCLEOTIDE SEQUENCE [LARGE SCALE GENOMIC DNA]</scope>
    <source>
        <strain evidence="7 10">DSM 2944</strain>
    </source>
</reference>
<keyword evidence="3" id="KW-0378">Hydrolase</keyword>
<dbReference type="InterPro" id="IPR002933">
    <property type="entry name" value="Peptidase_M20"/>
</dbReference>
<evidence type="ECO:0000256" key="5">
    <source>
        <dbReference type="PIRSR" id="PIRSR037238-1"/>
    </source>
</evidence>
<dbReference type="Gene3D" id="3.40.630.10">
    <property type="entry name" value="Zn peptidases"/>
    <property type="match status" value="1"/>
</dbReference>
<evidence type="ECO:0000256" key="2">
    <source>
        <dbReference type="ARBA" id="ARBA00022723"/>
    </source>
</evidence>
<sequence length="374" mass="39838">MTSKSEDILEGLMDWVRIDTLTGHVDGIARLVDLIASQLAPLGASLQRVPGRDGMGDHLVARFEGGPGPGVLVTSHIDTVCQPGTVALRRDGDRQFGPGIADMKGGGFLALCAMRDIRASGRSLPGPVTMIYNSDEEIGSPTSHRMIQDLARQHGAALIPEPARGDEAITFRKGRAKFSVRIEGREAHAGSAFRDGRSAISELARVICKLDAMTDLEAGTTVNVGRVVGGTEPNVVAGQARCDIDLRFTDDLLGQQVEDAILGLTADDPDIRLYPGGEIEKPCLQRTAQNIEMFRTAQAINKTLGLPLIETRSGGGSDGNFTSAIGVPTLDGLGVIGNHWHSPNEHILVSPLERRAALLRDLILTYAGRAPEGH</sequence>
<dbReference type="PANTHER" id="PTHR43808:SF9">
    <property type="entry name" value="BLL0789 PROTEIN"/>
    <property type="match status" value="1"/>
</dbReference>
<dbReference type="RefSeq" id="WP_147427937.1">
    <property type="nucleotide sequence ID" value="NZ_CP044426.1"/>
</dbReference>
<evidence type="ECO:0000313" key="9">
    <source>
        <dbReference type="Proteomes" id="UP000273626"/>
    </source>
</evidence>
<dbReference type="KEGG" id="ppan:ESD82_15830"/>
<accession>A0AAE6NW96</accession>
<dbReference type="Proteomes" id="UP000273626">
    <property type="component" value="Unassembled WGS sequence"/>
</dbReference>
<evidence type="ECO:0000313" key="8">
    <source>
        <dbReference type="EMBL" id="RKS51958.1"/>
    </source>
</evidence>